<dbReference type="EMBL" id="CDMC01000030">
    <property type="protein sequence ID" value="CEL11726.1"/>
    <property type="molecule type" value="Genomic_DNA"/>
</dbReference>
<dbReference type="Gene3D" id="3.40.50.150">
    <property type="entry name" value="Vaccinia Virus protein VP39"/>
    <property type="match status" value="1"/>
</dbReference>
<evidence type="ECO:0000313" key="2">
    <source>
        <dbReference type="Proteomes" id="UP000054771"/>
    </source>
</evidence>
<reference evidence="2" key="1">
    <citation type="journal article" date="2016" name="Genome Announc.">
        <title>Draft genome sequences of fungus Aspergillus calidoustus.</title>
        <authorList>
            <person name="Horn F."/>
            <person name="Linde J."/>
            <person name="Mattern D.J."/>
            <person name="Walther G."/>
            <person name="Guthke R."/>
            <person name="Scherlach K."/>
            <person name="Martin K."/>
            <person name="Brakhage A.A."/>
            <person name="Petzke L."/>
            <person name="Valiante V."/>
        </authorList>
    </citation>
    <scope>NUCLEOTIDE SEQUENCE [LARGE SCALE GENOMIC DNA]</scope>
    <source>
        <strain evidence="2">SF006504</strain>
    </source>
</reference>
<sequence length="192" mass="22486">MIQLTKTKNDAEQFDLIYVREMFGSIPDWDAFLRQCWASLRPGGYIEVVEHSVTPIWDDDTSLGPIYALWEQTMAQVEQVSGRSFSIWRESTQVLEGSGFQDITKRSYKWPISGWNTDPRLRELGRLNQLRLLQAIEDIFLRHLTSTMAWPYDAVQNFIERIRSTIRDEQRHLYQPVTVVYGRKPCPSSEIL</sequence>
<dbReference type="CDD" id="cd02440">
    <property type="entry name" value="AdoMet_MTases"/>
    <property type="match status" value="1"/>
</dbReference>
<dbReference type="OMA" id="WCKEETQ"/>
<dbReference type="InterPro" id="IPR029063">
    <property type="entry name" value="SAM-dependent_MTases_sf"/>
</dbReference>
<proteinExistence type="predicted"/>
<evidence type="ECO:0008006" key="3">
    <source>
        <dbReference type="Google" id="ProtNLM"/>
    </source>
</evidence>
<keyword evidence="2" id="KW-1185">Reference proteome</keyword>
<name>A0A0U5GLK3_ASPCI</name>
<dbReference type="STRING" id="454130.A0A0U5GLK3"/>
<organism evidence="1 2">
    <name type="scientific">Aspergillus calidoustus</name>
    <dbReference type="NCBI Taxonomy" id="454130"/>
    <lineage>
        <taxon>Eukaryota</taxon>
        <taxon>Fungi</taxon>
        <taxon>Dikarya</taxon>
        <taxon>Ascomycota</taxon>
        <taxon>Pezizomycotina</taxon>
        <taxon>Eurotiomycetes</taxon>
        <taxon>Eurotiomycetidae</taxon>
        <taxon>Eurotiales</taxon>
        <taxon>Aspergillaceae</taxon>
        <taxon>Aspergillus</taxon>
        <taxon>Aspergillus subgen. Nidulantes</taxon>
    </lineage>
</organism>
<dbReference type="AlphaFoldDB" id="A0A0U5GLK3"/>
<protein>
    <recommendedName>
        <fullName evidence="3">Methyltransferase type 11 domain-containing protein</fullName>
    </recommendedName>
</protein>
<accession>A0A0U5GLK3</accession>
<gene>
    <name evidence="1" type="ORF">ASPCAL14823</name>
</gene>
<evidence type="ECO:0000313" key="1">
    <source>
        <dbReference type="EMBL" id="CEL11726.1"/>
    </source>
</evidence>
<dbReference type="SUPFAM" id="SSF53335">
    <property type="entry name" value="S-adenosyl-L-methionine-dependent methyltransferases"/>
    <property type="match status" value="1"/>
</dbReference>
<dbReference type="Pfam" id="PF13489">
    <property type="entry name" value="Methyltransf_23"/>
    <property type="match status" value="1"/>
</dbReference>
<dbReference type="Proteomes" id="UP000054771">
    <property type="component" value="Unassembled WGS sequence"/>
</dbReference>
<dbReference type="OrthoDB" id="529367at2759"/>